<evidence type="ECO:0000256" key="8">
    <source>
        <dbReference type="SAM" id="Phobius"/>
    </source>
</evidence>
<dbReference type="PANTHER" id="PTHR13683">
    <property type="entry name" value="ASPARTYL PROTEASES"/>
    <property type="match status" value="1"/>
</dbReference>
<dbReference type="SUPFAM" id="SSF50630">
    <property type="entry name" value="Acid proteases"/>
    <property type="match status" value="1"/>
</dbReference>
<dbReference type="Gene3D" id="2.40.70.10">
    <property type="entry name" value="Acid Proteases"/>
    <property type="match status" value="2"/>
</dbReference>
<keyword evidence="3 9" id="KW-0732">Signal</keyword>
<keyword evidence="7" id="KW-0064">Aspartyl protease</keyword>
<evidence type="ECO:0000256" key="6">
    <source>
        <dbReference type="PIRSR" id="PIRSR601461-1"/>
    </source>
</evidence>
<protein>
    <recommendedName>
        <fullName evidence="10">Peptidase A1 domain-containing protein</fullName>
    </recommendedName>
</protein>
<dbReference type="PROSITE" id="PS00141">
    <property type="entry name" value="ASP_PROTEASE"/>
    <property type="match status" value="1"/>
</dbReference>
<keyword evidence="8" id="KW-0472">Membrane</keyword>
<feature type="domain" description="Peptidase A1" evidence="10">
    <location>
        <begin position="96"/>
        <end position="420"/>
    </location>
</feature>
<evidence type="ECO:0000256" key="4">
    <source>
        <dbReference type="ARBA" id="ARBA00022801"/>
    </source>
</evidence>
<proteinExistence type="inferred from homology"/>
<evidence type="ECO:0000313" key="11">
    <source>
        <dbReference type="EMBL" id="CAE0435244.1"/>
    </source>
</evidence>
<accession>A0A6S8B944</accession>
<evidence type="ECO:0000256" key="5">
    <source>
        <dbReference type="ARBA" id="ARBA00046288"/>
    </source>
</evidence>
<dbReference type="CDD" id="cd05471">
    <property type="entry name" value="pepsin_like"/>
    <property type="match status" value="1"/>
</dbReference>
<dbReference type="PROSITE" id="PS51767">
    <property type="entry name" value="PEPTIDASE_A1"/>
    <property type="match status" value="1"/>
</dbReference>
<comment type="subcellular location">
    <subcellularLocation>
        <location evidence="5">Endomembrane system</location>
        <topology evidence="5">Single-pass type I membrane protein</topology>
    </subcellularLocation>
</comment>
<name>A0A6S8B944_9STRA</name>
<feature type="signal peptide" evidence="9">
    <location>
        <begin position="1"/>
        <end position="32"/>
    </location>
</feature>
<dbReference type="InterPro" id="IPR033121">
    <property type="entry name" value="PEPTIDASE_A1"/>
</dbReference>
<dbReference type="EMBL" id="HBIN01007532">
    <property type="protein sequence ID" value="CAE0435244.1"/>
    <property type="molecule type" value="Transcribed_RNA"/>
</dbReference>
<evidence type="ECO:0000259" key="10">
    <source>
        <dbReference type="PROSITE" id="PS51767"/>
    </source>
</evidence>
<keyword evidence="8" id="KW-1133">Transmembrane helix</keyword>
<dbReference type="PRINTS" id="PR00792">
    <property type="entry name" value="PEPSIN"/>
</dbReference>
<dbReference type="InterPro" id="IPR001461">
    <property type="entry name" value="Aspartic_peptidase_A1"/>
</dbReference>
<keyword evidence="4 7" id="KW-0378">Hydrolase</keyword>
<dbReference type="InterPro" id="IPR034164">
    <property type="entry name" value="Pepsin-like_dom"/>
</dbReference>
<gene>
    <name evidence="11" type="ORF">ASTO00021_LOCUS5526</name>
    <name evidence="12" type="ORF">ASTO00021_LOCUS5527</name>
</gene>
<dbReference type="GO" id="GO:0006508">
    <property type="term" value="P:proteolysis"/>
    <property type="evidence" value="ECO:0007669"/>
    <property type="project" value="UniProtKB-KW"/>
</dbReference>
<dbReference type="EMBL" id="HBIN01007533">
    <property type="protein sequence ID" value="CAE0435245.1"/>
    <property type="molecule type" value="Transcribed_RNA"/>
</dbReference>
<evidence type="ECO:0000313" key="12">
    <source>
        <dbReference type="EMBL" id="CAE0435245.1"/>
    </source>
</evidence>
<dbReference type="InterPro" id="IPR021109">
    <property type="entry name" value="Peptidase_aspartic_dom_sf"/>
</dbReference>
<dbReference type="GO" id="GO:0004190">
    <property type="term" value="F:aspartic-type endopeptidase activity"/>
    <property type="evidence" value="ECO:0007669"/>
    <property type="project" value="UniProtKB-KW"/>
</dbReference>
<sequence length="890" mass="97002">MLTEITMKVHLGPPFLLCLILILIIQVEVSVSVPSDPSLKSGKTNGNANGSLYFPLSRKWSEKTDHENNYNLRSGWRWLEGFKEYTFTKRENDGVYYADIRIGTPPQTFTVIVDTGSATIAVPCQGCSCGNHNHFDVSKSSTGKGTGGRYRQCYSEGSCNEGSLIREKICIGDKCTGDEAVDHTFGCCSKFASAFKTQEADGIIGLSGSSGTLISDLRSHHKLEDNVFSVCFGHGMGGMSVGGYSDDRHLEPVQWVPMVSQASFYKVQVKQLYVNGQAIKMTSTIPIVDSGTTFTYVNSQTHDLLRKSFDTFCGASAENCPGQKNPPNTPKMDTRDAVYCYSKPEDMDYLTWTSKYPSIDIEFDSNRICAPASSYFFKSKDNIFCVGYLRDSRSRMVIGAISMIGFDVIFDHDNNRVGWAKALCDKEQSFDDVGRYNCCGSCAIARANGFKPGHQSEASLPVTDSPTVAPTRASVPITDSPTAGVAPVTVMAPTREPEPMKTEAPSTAVTEVISQTTEENEWLVKKLNRDYMSAAKPAEQVLLQAKEILLVDFSTTLCMNADDPVFVFEKGSKIRVTGEGTIVTVGSLCRRFSNIDVKAKAALVFGKGVVDLVVDESLDVHGTVTLAGPRTFELTDLNLSPYGVLYVGKSSILKSTDDSESGVIKVSEGRIISQGGKFKSKFIIEREAMLNIDAGKTVIEAPLVIDGHLHFGSPVDGSLEVNGDMTLGVESILQAELDVDAVQSQVDSSSATLSNEHQLTISLLKALNGITGQFNTYVLGDLLMCLQSSIDTTDNLDLKLQITHFDCLADCLQDTRSCHGVEYHGNDGNNNFIQNIWDSMTKDAMSQTAVLSGVIFAMLFLLGLCIPGALKKLCCWCCMKPEYEKLNLDG</sequence>
<keyword evidence="8" id="KW-0812">Transmembrane</keyword>
<evidence type="ECO:0000256" key="7">
    <source>
        <dbReference type="RuleBase" id="RU000454"/>
    </source>
</evidence>
<dbReference type="GO" id="GO:0012505">
    <property type="term" value="C:endomembrane system"/>
    <property type="evidence" value="ECO:0007669"/>
    <property type="project" value="UniProtKB-SubCell"/>
</dbReference>
<feature type="transmembrane region" description="Helical" evidence="8">
    <location>
        <begin position="849"/>
        <end position="870"/>
    </location>
</feature>
<dbReference type="InterPro" id="IPR001969">
    <property type="entry name" value="Aspartic_peptidase_AS"/>
</dbReference>
<evidence type="ECO:0000256" key="3">
    <source>
        <dbReference type="ARBA" id="ARBA00022729"/>
    </source>
</evidence>
<reference evidence="11" key="1">
    <citation type="submission" date="2021-01" db="EMBL/GenBank/DDBJ databases">
        <authorList>
            <person name="Corre E."/>
            <person name="Pelletier E."/>
            <person name="Niang G."/>
            <person name="Scheremetjew M."/>
            <person name="Finn R."/>
            <person name="Kale V."/>
            <person name="Holt S."/>
            <person name="Cochrane G."/>
            <person name="Meng A."/>
            <person name="Brown T."/>
            <person name="Cohen L."/>
        </authorList>
    </citation>
    <scope>NUCLEOTIDE SEQUENCE</scope>
    <source>
        <strain evidence="11">GSBS06</strain>
    </source>
</reference>
<dbReference type="AlphaFoldDB" id="A0A6S8B944"/>
<feature type="active site" evidence="6">
    <location>
        <position position="114"/>
    </location>
</feature>
<feature type="chain" id="PRO_5035584437" description="Peptidase A1 domain-containing protein" evidence="9">
    <location>
        <begin position="33"/>
        <end position="890"/>
    </location>
</feature>
<evidence type="ECO:0000256" key="2">
    <source>
        <dbReference type="ARBA" id="ARBA00022670"/>
    </source>
</evidence>
<comment type="similarity">
    <text evidence="1 7">Belongs to the peptidase A1 family.</text>
</comment>
<evidence type="ECO:0000256" key="9">
    <source>
        <dbReference type="SAM" id="SignalP"/>
    </source>
</evidence>
<feature type="active site" evidence="6">
    <location>
        <position position="289"/>
    </location>
</feature>
<organism evidence="11">
    <name type="scientific">Aplanochytrium stocchinoi</name>
    <dbReference type="NCBI Taxonomy" id="215587"/>
    <lineage>
        <taxon>Eukaryota</taxon>
        <taxon>Sar</taxon>
        <taxon>Stramenopiles</taxon>
        <taxon>Bigyra</taxon>
        <taxon>Labyrinthulomycetes</taxon>
        <taxon>Thraustochytrida</taxon>
        <taxon>Thraustochytriidae</taxon>
        <taxon>Aplanochytrium</taxon>
    </lineage>
</organism>
<evidence type="ECO:0000256" key="1">
    <source>
        <dbReference type="ARBA" id="ARBA00007447"/>
    </source>
</evidence>
<keyword evidence="2 7" id="KW-0645">Protease</keyword>
<dbReference type="Pfam" id="PF00026">
    <property type="entry name" value="Asp"/>
    <property type="match status" value="1"/>
</dbReference>
<dbReference type="PANTHER" id="PTHR13683:SF375">
    <property type="entry name" value="PEPTIDASE A1 DOMAIN-CONTAINING PROTEIN"/>
    <property type="match status" value="1"/>
</dbReference>